<name>A0A1I2LHY4_9BACL</name>
<evidence type="ECO:0000313" key="2">
    <source>
        <dbReference type="Proteomes" id="UP000198661"/>
    </source>
</evidence>
<reference evidence="1 2" key="1">
    <citation type="submission" date="2016-10" db="EMBL/GenBank/DDBJ databases">
        <authorList>
            <person name="de Groot N.N."/>
        </authorList>
    </citation>
    <scope>NUCLEOTIDE SEQUENCE [LARGE SCALE GENOMIC DNA]</scope>
    <source>
        <strain evidence="1 2">DSM 44945</strain>
    </source>
</reference>
<gene>
    <name evidence="1" type="ORF">SAMN04488025_10574</name>
</gene>
<dbReference type="AlphaFoldDB" id="A0A1I2LHY4"/>
<dbReference type="RefSeq" id="WP_143085229.1">
    <property type="nucleotide sequence ID" value="NZ_FOOK01000005.1"/>
</dbReference>
<dbReference type="PROSITE" id="PS51257">
    <property type="entry name" value="PROKAR_LIPOPROTEIN"/>
    <property type="match status" value="1"/>
</dbReference>
<proteinExistence type="predicted"/>
<sequence>MRNPWSAVWLILTAVFLWTGCKSNDLSDAEQAAVQFYKAVWVQGDLERAAAMLQDQKKAEDLRWRVEETRKIRPSNSAIFITESPQDPHIQPGLKTYLIYREADKKDYMVKVRNVGGKWRVISFKQSYSLKRGGYNSFETYERLSYEHPHTDWKKIENP</sequence>
<dbReference type="Proteomes" id="UP000198661">
    <property type="component" value="Unassembled WGS sequence"/>
</dbReference>
<accession>A0A1I2LHY4</accession>
<keyword evidence="2" id="KW-1185">Reference proteome</keyword>
<dbReference type="EMBL" id="FOOK01000005">
    <property type="protein sequence ID" value="SFF79042.1"/>
    <property type="molecule type" value="Genomic_DNA"/>
</dbReference>
<organism evidence="1 2">
    <name type="scientific">Planifilum fulgidum</name>
    <dbReference type="NCBI Taxonomy" id="201973"/>
    <lineage>
        <taxon>Bacteria</taxon>
        <taxon>Bacillati</taxon>
        <taxon>Bacillota</taxon>
        <taxon>Bacilli</taxon>
        <taxon>Bacillales</taxon>
        <taxon>Thermoactinomycetaceae</taxon>
        <taxon>Planifilum</taxon>
    </lineage>
</organism>
<evidence type="ECO:0000313" key="1">
    <source>
        <dbReference type="EMBL" id="SFF79042.1"/>
    </source>
</evidence>
<dbReference type="OrthoDB" id="2990201at2"/>
<protein>
    <recommendedName>
        <fullName evidence="3">DUF4878 domain-containing protein</fullName>
    </recommendedName>
</protein>
<evidence type="ECO:0008006" key="3">
    <source>
        <dbReference type="Google" id="ProtNLM"/>
    </source>
</evidence>